<dbReference type="KEGG" id="sclf:BB341_11325"/>
<accession>B5GNR0</accession>
<keyword evidence="2" id="KW-1185">Reference proteome</keyword>
<evidence type="ECO:0000313" key="2">
    <source>
        <dbReference type="Proteomes" id="UP000002357"/>
    </source>
</evidence>
<proteinExistence type="predicted"/>
<protein>
    <recommendedName>
        <fullName evidence="3">Secreted protein</fullName>
    </recommendedName>
</protein>
<evidence type="ECO:0000313" key="1">
    <source>
        <dbReference type="EMBL" id="EFG08544.1"/>
    </source>
</evidence>
<dbReference type="Proteomes" id="UP000002357">
    <property type="component" value="Chromosome"/>
</dbReference>
<dbReference type="STRING" id="1901.BB341_11325"/>
<evidence type="ECO:0008006" key="3">
    <source>
        <dbReference type="Google" id="ProtNLM"/>
    </source>
</evidence>
<name>B5GNR0_STRCL</name>
<dbReference type="OrthoDB" id="3855669at2"/>
<dbReference type="GeneID" id="93730018"/>
<reference evidence="1 2" key="1">
    <citation type="journal article" date="2010" name="Genome Biol. Evol.">
        <title>The sequence of a 1.8-mb bacterial linear plasmid reveals a rich evolutionary reservoir of secondary metabolic pathways.</title>
        <authorList>
            <person name="Medema M.H."/>
            <person name="Trefzer A."/>
            <person name="Kovalchuk A."/>
            <person name="van den Berg M."/>
            <person name="Mueller U."/>
            <person name="Heijne W."/>
            <person name="Wu L."/>
            <person name="Alam M.T."/>
            <person name="Ronning C.M."/>
            <person name="Nierman W.C."/>
            <person name="Bovenberg R.A.L."/>
            <person name="Breitling R."/>
            <person name="Takano E."/>
        </authorList>
    </citation>
    <scope>NUCLEOTIDE SEQUENCE [LARGE SCALE GENOMIC DNA]</scope>
    <source>
        <strain evidence="2">ATCC 27064 / DSM 738 / JCM 4710 / NBRC 13307 / NCIMB 12785 / NRRL 3585 / VKM Ac-602</strain>
    </source>
</reference>
<organism evidence="1 2">
    <name type="scientific">Streptomyces clavuligerus</name>
    <dbReference type="NCBI Taxonomy" id="1901"/>
    <lineage>
        <taxon>Bacteria</taxon>
        <taxon>Bacillati</taxon>
        <taxon>Actinomycetota</taxon>
        <taxon>Actinomycetes</taxon>
        <taxon>Kitasatosporales</taxon>
        <taxon>Streptomycetaceae</taxon>
        <taxon>Streptomyces</taxon>
    </lineage>
</organism>
<gene>
    <name evidence="1" type="ORF">SCLAV_3472</name>
</gene>
<sequence length="79" mass="8411">MPTHTPPNGTVAVGSLAYDTSVKRVGVVMAVTGARYALRPPQGGVEWDVPQKYCRPATTADQLSQALAEVNERSNRGTL</sequence>
<dbReference type="EMBL" id="CM000913">
    <property type="protein sequence ID" value="EFG08544.1"/>
    <property type="molecule type" value="Genomic_DNA"/>
</dbReference>
<dbReference type="AlphaFoldDB" id="B5GNR0"/>
<dbReference type="RefSeq" id="WP_003953306.1">
    <property type="nucleotide sequence ID" value="NZ_CM000913.1"/>
</dbReference>